<dbReference type="EMBL" id="MDUX01000030">
    <property type="protein sequence ID" value="KAF7599023.1"/>
    <property type="molecule type" value="Genomic_DNA"/>
</dbReference>
<comment type="caution">
    <text evidence="3">The sequence shown here is derived from an EMBL/GenBank/DDBJ whole genome shotgun (WGS) entry which is preliminary data.</text>
</comment>
<protein>
    <submittedName>
        <fullName evidence="3">Hemin-degrading factor</fullName>
    </submittedName>
</protein>
<dbReference type="Proteomes" id="UP000216107">
    <property type="component" value="Unassembled WGS sequence"/>
</dbReference>
<dbReference type="EMBL" id="NMRN01000024">
    <property type="protein sequence ID" value="PAS93028.1"/>
    <property type="molecule type" value="Genomic_DNA"/>
</dbReference>
<dbReference type="CDD" id="cd16830">
    <property type="entry name" value="HemS-like_N"/>
    <property type="match status" value="1"/>
</dbReference>
<dbReference type="InterPro" id="IPR053733">
    <property type="entry name" value="Heme_Transport_Util_sf"/>
</dbReference>
<evidence type="ECO:0000313" key="4">
    <source>
        <dbReference type="Proteomes" id="UP000216107"/>
    </source>
</evidence>
<evidence type="ECO:0000313" key="5">
    <source>
        <dbReference type="Proteomes" id="UP000623509"/>
    </source>
</evidence>
<dbReference type="AlphaFoldDB" id="A0A272ESF4"/>
<reference evidence="3 4" key="2">
    <citation type="submission" date="2017-07" db="EMBL/GenBank/DDBJ databases">
        <title>Candidatus Dactylopiibacterium carminicum, a nitrogen-fixing symbiont of the cochineal insect Dactylopius coccus and Dactylopius opuntiae (Hemiptera: Coccoidea: Dactylopiidae).</title>
        <authorList>
            <person name="Vera A."/>
        </authorList>
    </citation>
    <scope>NUCLEOTIDE SEQUENCE [LARGE SCALE GENOMIC DNA]</scope>
    <source>
        <strain evidence="3 4">NFDCM</strain>
    </source>
</reference>
<reference evidence="2 5" key="1">
    <citation type="submission" date="2016-08" db="EMBL/GenBank/DDBJ databases">
        <title>Candidatus Dactylopiibacterium carminicum genome sequence.</title>
        <authorList>
            <person name="Ramirez-Puebla S.T."/>
            <person name="Ormeno-Orrillo E."/>
            <person name="Vera-Ponce De Leon A."/>
            <person name="Luis L."/>
            <person name="Sanchez-Flores A."/>
            <person name="Monica R."/>
            <person name="Martinez-Romero E."/>
        </authorList>
    </citation>
    <scope>NUCLEOTIDE SEQUENCE [LARGE SCALE GENOMIC DNA]</scope>
    <source>
        <strain evidence="2">END1</strain>
    </source>
</reference>
<dbReference type="OrthoDB" id="316630at2"/>
<evidence type="ECO:0000313" key="2">
    <source>
        <dbReference type="EMBL" id="KAF7599023.1"/>
    </source>
</evidence>
<dbReference type="InterPro" id="IPR007845">
    <property type="entry name" value="HemS/ChuX_dom"/>
</dbReference>
<dbReference type="Pfam" id="PF05171">
    <property type="entry name" value="HemS"/>
    <property type="match status" value="2"/>
</dbReference>
<name>A0A272ESF4_9RHOO</name>
<evidence type="ECO:0000313" key="3">
    <source>
        <dbReference type="EMBL" id="PAS93028.1"/>
    </source>
</evidence>
<dbReference type="GO" id="GO:0006826">
    <property type="term" value="P:iron ion transport"/>
    <property type="evidence" value="ECO:0007669"/>
    <property type="project" value="InterPro"/>
</dbReference>
<dbReference type="Proteomes" id="UP000623509">
    <property type="component" value="Unassembled WGS sequence"/>
</dbReference>
<evidence type="ECO:0000259" key="1">
    <source>
        <dbReference type="Pfam" id="PF05171"/>
    </source>
</evidence>
<proteinExistence type="predicted"/>
<keyword evidence="5" id="KW-1185">Reference proteome</keyword>
<organism evidence="3 4">
    <name type="scientific">Candidatus Dactylopiibacterium carminicum</name>
    <dbReference type="NCBI Taxonomy" id="857335"/>
    <lineage>
        <taxon>Bacteria</taxon>
        <taxon>Pseudomonadati</taxon>
        <taxon>Pseudomonadota</taxon>
        <taxon>Betaproteobacteria</taxon>
        <taxon>Rhodocyclales</taxon>
        <taxon>Rhodocyclaceae</taxon>
        <taxon>Candidatus Dactylopiibacterium</taxon>
    </lineage>
</organism>
<gene>
    <name evidence="2" type="ORF">BGI27_10130</name>
    <name evidence="3" type="ORF">CGU29_09215</name>
</gene>
<feature type="domain" description="Haemin-degrading HemS/ChuX" evidence="1">
    <location>
        <begin position="32"/>
        <end position="156"/>
    </location>
</feature>
<dbReference type="Gene3D" id="3.40.1570.10">
    <property type="entry name" value="HemS/ChuS/ChuX like domains"/>
    <property type="match status" value="2"/>
</dbReference>
<dbReference type="CDD" id="cd16831">
    <property type="entry name" value="HemS-like_C"/>
    <property type="match status" value="1"/>
</dbReference>
<dbReference type="RefSeq" id="WP_095524765.1">
    <property type="nucleotide sequence ID" value="NZ_MDUX01000030.1"/>
</dbReference>
<accession>A0A272ESF4</accession>
<feature type="domain" description="Haemin-degrading HemS/ChuX" evidence="1">
    <location>
        <begin position="205"/>
        <end position="337"/>
    </location>
</feature>
<dbReference type="SUPFAM" id="SSF144064">
    <property type="entry name" value="Heme iron utilization protein-like"/>
    <property type="match status" value="1"/>
</dbReference>
<sequence>MTESLASVRERHAALVATEPGLRIRERAARLGVSEAGLVAADCGLVSIELTGRPQELFSALGGLGQVLALTRNDWCVHERHGEYTGIEVSEAPVGLVLGPDFDLRVFFSGWAFAYAVTEGGRQSLQFFDKAGVAVHKVYRTGQSDPAAWDAYVARFAAGAKRAVEPQQFPPAQEADAPADAEAFRQHWRALQDTHDFFGMLRKFGVSRVGALRTAGPELGQEVPADAVESLLQRSADSELPIMCFVANRGMVQIHTGPVRKLARTGPWFNVLDERFNLHLNTEAIASCWVVNKPTRDGWVTSLEAFAADGEMIVQFFGARKPGTPELPAWRALLQSLCPQALAA</sequence>